<evidence type="ECO:0000256" key="3">
    <source>
        <dbReference type="ARBA" id="ARBA00022723"/>
    </source>
</evidence>
<dbReference type="EMBL" id="JBHSMD010000001">
    <property type="protein sequence ID" value="MFC5492226.1"/>
    <property type="molecule type" value="Genomic_DNA"/>
</dbReference>
<name>A0ABW0MVD0_9ACTN</name>
<dbReference type="InterPro" id="IPR001486">
    <property type="entry name" value="Hemoglobin_trunc"/>
</dbReference>
<dbReference type="RefSeq" id="WP_345176904.1">
    <property type="nucleotide sequence ID" value="NZ_BAABFQ010000006.1"/>
</dbReference>
<evidence type="ECO:0000256" key="2">
    <source>
        <dbReference type="ARBA" id="ARBA00022617"/>
    </source>
</evidence>
<dbReference type="Proteomes" id="UP001595956">
    <property type="component" value="Unassembled WGS sequence"/>
</dbReference>
<gene>
    <name evidence="5" type="ORF">ACFPKY_03900</name>
</gene>
<evidence type="ECO:0000256" key="1">
    <source>
        <dbReference type="ARBA" id="ARBA00022448"/>
    </source>
</evidence>
<dbReference type="InterPro" id="IPR012292">
    <property type="entry name" value="Globin/Proto"/>
</dbReference>
<keyword evidence="1" id="KW-0813">Transport</keyword>
<proteinExistence type="predicted"/>
<keyword evidence="6" id="KW-1185">Reference proteome</keyword>
<evidence type="ECO:0000313" key="6">
    <source>
        <dbReference type="Proteomes" id="UP001595956"/>
    </source>
</evidence>
<keyword evidence="2" id="KW-0349">Heme</keyword>
<dbReference type="Gene3D" id="1.10.490.10">
    <property type="entry name" value="Globins"/>
    <property type="match status" value="1"/>
</dbReference>
<accession>A0ABW0MVD0</accession>
<dbReference type="SUPFAM" id="SSF46458">
    <property type="entry name" value="Globin-like"/>
    <property type="match status" value="1"/>
</dbReference>
<dbReference type="Pfam" id="PF01152">
    <property type="entry name" value="Bac_globin"/>
    <property type="match status" value="1"/>
</dbReference>
<reference evidence="6" key="1">
    <citation type="journal article" date="2019" name="Int. J. Syst. Evol. Microbiol.">
        <title>The Global Catalogue of Microorganisms (GCM) 10K type strain sequencing project: providing services to taxonomists for standard genome sequencing and annotation.</title>
        <authorList>
            <consortium name="The Broad Institute Genomics Platform"/>
            <consortium name="The Broad Institute Genome Sequencing Center for Infectious Disease"/>
            <person name="Wu L."/>
            <person name="Ma J."/>
        </authorList>
    </citation>
    <scope>NUCLEOTIDE SEQUENCE [LARGE SCALE GENOMIC DNA]</scope>
    <source>
        <strain evidence="6">KACC 13778</strain>
    </source>
</reference>
<keyword evidence="3" id="KW-0479">Metal-binding</keyword>
<protein>
    <submittedName>
        <fullName evidence="5">Group II truncated hemoglobin</fullName>
    </submittedName>
</protein>
<dbReference type="CDD" id="cd14775">
    <property type="entry name" value="TrHb2_O-like"/>
    <property type="match status" value="1"/>
</dbReference>
<keyword evidence="4" id="KW-0408">Iron</keyword>
<dbReference type="InterPro" id="IPR009050">
    <property type="entry name" value="Globin-like_sf"/>
</dbReference>
<evidence type="ECO:0000256" key="4">
    <source>
        <dbReference type="ARBA" id="ARBA00023004"/>
    </source>
</evidence>
<comment type="caution">
    <text evidence="5">The sequence shown here is derived from an EMBL/GenBank/DDBJ whole genome shotgun (WGS) entry which is preliminary data.</text>
</comment>
<organism evidence="5 6">
    <name type="scientific">Nocardioides caricicola</name>
    <dbReference type="NCBI Taxonomy" id="634770"/>
    <lineage>
        <taxon>Bacteria</taxon>
        <taxon>Bacillati</taxon>
        <taxon>Actinomycetota</taxon>
        <taxon>Actinomycetes</taxon>
        <taxon>Propionibacteriales</taxon>
        <taxon>Nocardioidaceae</taxon>
        <taxon>Nocardioides</taxon>
    </lineage>
</organism>
<sequence>MAADVPTLYDWAGGRAAIRRLIDCFYDRVERDELLTAFFPGGVSEEHRDHVTAWWSEVFGGPDAYTRDHGGYERMLAHHVGLSITAEQRHRFASTMSLAADDAQLPDDPEFRAALVGYLEWGTRLAVQNSQPGADVVEHAPVPRWGWGVAPPYQP</sequence>
<evidence type="ECO:0000313" key="5">
    <source>
        <dbReference type="EMBL" id="MFC5492226.1"/>
    </source>
</evidence>